<dbReference type="RefSeq" id="WP_206724127.1">
    <property type="nucleotide sequence ID" value="NZ_CP071090.1"/>
</dbReference>
<dbReference type="PROSITE" id="PS50082">
    <property type="entry name" value="WD_REPEATS_2"/>
    <property type="match status" value="1"/>
</dbReference>
<dbReference type="SMART" id="SM00671">
    <property type="entry name" value="SEL1"/>
    <property type="match status" value="7"/>
</dbReference>
<dbReference type="Pfam" id="PF00400">
    <property type="entry name" value="WD40"/>
    <property type="match status" value="1"/>
</dbReference>
<evidence type="ECO:0000313" key="7">
    <source>
        <dbReference type="Proteomes" id="UP000662747"/>
    </source>
</evidence>
<dbReference type="SUPFAM" id="SSF81901">
    <property type="entry name" value="HCP-like"/>
    <property type="match status" value="2"/>
</dbReference>
<dbReference type="InterPro" id="IPR040239">
    <property type="entry name" value="HcpB-like"/>
</dbReference>
<feature type="signal peptide" evidence="5">
    <location>
        <begin position="1"/>
        <end position="29"/>
    </location>
</feature>
<proteinExistence type="inferred from homology"/>
<protein>
    <submittedName>
        <fullName evidence="6">Carboxypeptidase regulatory-like domain-containing protein</fullName>
    </submittedName>
</protein>
<dbReference type="PANTHER" id="PTHR13891">
    <property type="entry name" value="CYTOCHROME C OXIDASE ASSEMBLY FACTOR 7"/>
    <property type="match status" value="1"/>
</dbReference>
<keyword evidence="2 4" id="KW-0853">WD repeat</keyword>
<dbReference type="PANTHER" id="PTHR13891:SF1">
    <property type="entry name" value="CYTOCHROME C OXIDASE ASSEMBLY FACTOR 7"/>
    <property type="match status" value="1"/>
</dbReference>
<dbReference type="EMBL" id="CP071090">
    <property type="protein sequence ID" value="QSQ22551.1"/>
    <property type="molecule type" value="Genomic_DNA"/>
</dbReference>
<dbReference type="PROSITE" id="PS00678">
    <property type="entry name" value="WD_REPEATS_1"/>
    <property type="match status" value="1"/>
</dbReference>
<evidence type="ECO:0000256" key="4">
    <source>
        <dbReference type="PROSITE-ProRule" id="PRU00221"/>
    </source>
</evidence>
<dbReference type="SUPFAM" id="SSF49452">
    <property type="entry name" value="Starch-binding domain-like"/>
    <property type="match status" value="1"/>
</dbReference>
<dbReference type="InterPro" id="IPR015943">
    <property type="entry name" value="WD40/YVTN_repeat-like_dom_sf"/>
</dbReference>
<dbReference type="Proteomes" id="UP000662747">
    <property type="component" value="Chromosome"/>
</dbReference>
<evidence type="ECO:0000256" key="2">
    <source>
        <dbReference type="ARBA" id="ARBA00022574"/>
    </source>
</evidence>
<dbReference type="InterPro" id="IPR011047">
    <property type="entry name" value="Quinoprotein_ADH-like_sf"/>
</dbReference>
<dbReference type="PROSITE" id="PS51257">
    <property type="entry name" value="PROKAR_LIPOPROTEIN"/>
    <property type="match status" value="1"/>
</dbReference>
<reference evidence="6 7" key="1">
    <citation type="submission" date="2021-02" db="EMBL/GenBank/DDBJ databases">
        <title>De Novo genome assembly of isolated myxobacteria.</title>
        <authorList>
            <person name="Stevens D.C."/>
        </authorList>
    </citation>
    <scope>NUCLEOTIDE SEQUENCE [LARGE SCALE GENOMIC DNA]</scope>
    <source>
        <strain evidence="7">SCPEA02</strain>
    </source>
</reference>
<dbReference type="Pfam" id="PF13620">
    <property type="entry name" value="CarboxypepD_reg"/>
    <property type="match status" value="1"/>
</dbReference>
<sequence>MTPHPSRLWTCVLLGLCACIAFLPVQAFAAGPSPHEQCRTNLQACFDLDERPASEKEAGCKRGDDTDCFLFGLSVIWGSGVPKDEARGFQLLGRACQQKHFSACEQLLTLNAMGEGGAQEAAAARPMLEKSCSGGEPMGCFLLGEIHSWMGSPPHDEPRARTFYEQACERGVVRGCSRLGSSLVGDEELSKGVSKKDLARAKALLTRGCTGGDGEGCSRLGSLALAEKNPPAACEAFKKGCDADSASACDSYGTWCDEGFGRAHTTLVNLERSCREGRGEDCEEAGLSHERGEGTRKAPERAAKLYQRGCELGSFVSCERLASLEGSGYAGSPAQPEKARQRLFDTCERKLPHACVSVGEALREGRPWLPKDLKAASGYSLRACEQGDADGCEALALAYEAGSGVEQSGERALEHHRKACGLGRAESCIGAGRSAEALKKREEAVRAYQQGCFRGTAAGCEALTRLGEATSLVERSQQVELFAPNRATEMTDLLLLPDSQQLLATAQEQLQLVDLIQGQPVGAPVDLSSQAISWKTPAGSSELVRRPYKLSLSWDARAKEPFGFFEDATGHVMLWRPGRPNPPPPAPAGNDRRCLPLAYHSSGRRVLMTLTSTGVCGDSSVLQQFDVETDKPVGPRVKLEAPVTLLTSSADGSRYAVGLKGGAVRLIDATTGKVTALPGWHTNGVDSLSFHPTRPLLATASFDEGVALWDLSGSTSAPVTIRESVRQVRFSPDGKLLAAAGGPEGLLLLDASTGLRASSPMKLSGGMSQPLIVFSSDGRRLAVADAGYQVLLVTLRGAGTSASAASVPSWFTKTRPLEPPVTPKPPPILKDGRLEGSVKFEGRPVPDAEVVLTPGQEWDDALALGTKRYPVKPDGTFVLTNVPRIEWQLTVEAPGKKKWGSIINGREKALHTGLNATLERAGTLRGRVLSPDLKPAAGVQVSWREPYSQKVSTVVTDASGRFVIDHLSQFGTHYLKALGPNGDLRNQTVELDKLEPRDVELVLRRHSDPAVLRIRVLTAGGKPAPGAELILGGGVNGVTDEQGRWSTDEVGNSRTPFSPRVHWRGNIYDGKLVSVPYPEEVVITVPDAKP</sequence>
<dbReference type="InterPro" id="IPR013784">
    <property type="entry name" value="Carb-bd-like_fold"/>
</dbReference>
<dbReference type="Pfam" id="PF08238">
    <property type="entry name" value="Sel1"/>
    <property type="match status" value="6"/>
</dbReference>
<organism evidence="6 7">
    <name type="scientific">Pyxidicoccus parkwayensis</name>
    <dbReference type="NCBI Taxonomy" id="2813578"/>
    <lineage>
        <taxon>Bacteria</taxon>
        <taxon>Pseudomonadati</taxon>
        <taxon>Myxococcota</taxon>
        <taxon>Myxococcia</taxon>
        <taxon>Myxococcales</taxon>
        <taxon>Cystobacterineae</taxon>
        <taxon>Myxococcaceae</taxon>
        <taxon>Pyxidicoccus</taxon>
    </lineage>
</organism>
<dbReference type="Gene3D" id="1.25.40.10">
    <property type="entry name" value="Tetratricopeptide repeat domain"/>
    <property type="match status" value="2"/>
</dbReference>
<feature type="repeat" description="WD" evidence="4">
    <location>
        <begin position="681"/>
        <end position="719"/>
    </location>
</feature>
<accession>A0ABX7NVW4</accession>
<dbReference type="InterPro" id="IPR006597">
    <property type="entry name" value="Sel1-like"/>
</dbReference>
<dbReference type="InterPro" id="IPR011990">
    <property type="entry name" value="TPR-like_helical_dom_sf"/>
</dbReference>
<evidence type="ECO:0000256" key="3">
    <source>
        <dbReference type="ARBA" id="ARBA00022737"/>
    </source>
</evidence>
<dbReference type="SUPFAM" id="SSF50998">
    <property type="entry name" value="Quinoprotein alcohol dehydrogenase-like"/>
    <property type="match status" value="1"/>
</dbReference>
<evidence type="ECO:0000256" key="5">
    <source>
        <dbReference type="SAM" id="SignalP"/>
    </source>
</evidence>
<evidence type="ECO:0000256" key="1">
    <source>
        <dbReference type="ARBA" id="ARBA00008486"/>
    </source>
</evidence>
<feature type="chain" id="PRO_5046326977" evidence="5">
    <location>
        <begin position="30"/>
        <end position="1090"/>
    </location>
</feature>
<dbReference type="Gene3D" id="2.130.10.10">
    <property type="entry name" value="YVTN repeat-like/Quinoprotein amine dehydrogenase"/>
    <property type="match status" value="2"/>
</dbReference>
<gene>
    <name evidence="6" type="ORF">JY651_46840</name>
</gene>
<comment type="similarity">
    <text evidence="1">Belongs to the hcp beta-lactamase family.</text>
</comment>
<evidence type="ECO:0000313" key="6">
    <source>
        <dbReference type="EMBL" id="QSQ22551.1"/>
    </source>
</evidence>
<keyword evidence="3" id="KW-0677">Repeat</keyword>
<dbReference type="SMART" id="SM00320">
    <property type="entry name" value="WD40"/>
    <property type="match status" value="3"/>
</dbReference>
<name>A0ABX7NVW4_9BACT</name>
<keyword evidence="5" id="KW-0732">Signal</keyword>
<dbReference type="PROSITE" id="PS50294">
    <property type="entry name" value="WD_REPEATS_REGION"/>
    <property type="match status" value="1"/>
</dbReference>
<dbReference type="InterPro" id="IPR001680">
    <property type="entry name" value="WD40_rpt"/>
</dbReference>
<keyword evidence="7" id="KW-1185">Reference proteome</keyword>
<dbReference type="InterPro" id="IPR019775">
    <property type="entry name" value="WD40_repeat_CS"/>
</dbReference>